<dbReference type="InParanoid" id="A0A0G4EP32"/>
<evidence type="ECO:0000256" key="10">
    <source>
        <dbReference type="SAM" id="MobiDB-lite"/>
    </source>
</evidence>
<feature type="transmembrane region" description="Helical" evidence="11">
    <location>
        <begin position="1426"/>
        <end position="1445"/>
    </location>
</feature>
<dbReference type="InterPro" id="IPR032675">
    <property type="entry name" value="LRR_dom_sf"/>
</dbReference>
<proteinExistence type="predicted"/>
<evidence type="ECO:0000256" key="3">
    <source>
        <dbReference type="ARBA" id="ARBA00022692"/>
    </source>
</evidence>
<keyword evidence="2" id="KW-0433">Leucine-rich repeat</keyword>
<dbReference type="InterPro" id="IPR009030">
    <property type="entry name" value="Growth_fac_rcpt_cys_sf"/>
</dbReference>
<dbReference type="STRING" id="1169540.A0A0G4EP32"/>
<sequence length="2192" mass="243427">MAASISLVGAAVLLSLGAAALPPLSRLDRRQLQVDPRNVTLPGCPPPPAPEGWSSMWKYCTFARNPVFRRDVPFDQVRSDPSSIPKMPVGGDQLIPLDRMKELSECAKCQEDAPALSRIFREVGMASDYVEEWLKKNVCQVPGVLCVEIDEKFAAGGDKQGYFIFLTGRDIPDVPVLLVHGPRDQEVQVDVTRLKAANGMGRGRRRYTPLPKSFYDLRAVMGLVVQSFSLAGRLDEAIGKVQSLRLLYFERTSLMGPLPANLTTLSHLQGLYLMESNFSGPLPPSLPDLKNLQVLKIDKTRIEGSLPYDMGRLKNLRILTVTHNPHMDGPALPQSLTECTNLTHIRLDGFPGGQVPLSIGSLKRLRLLSVPRCNLTGGLPPSLANMRALRYIDLSQNRLMGRVPDELGTRMDQLVHINLQNNSLSGPLPASLGSAANLKFIFLSHQADQGFQGPIPEAWGNLSRLRTLEARNNDLSGPLPGNLSGMASLMRLDIRENRLSGTLDPLSPLKSLMILHFDDNQFEGGIPSAFANFTELLALSGDKNKISKIPLYLDNLRSLRSLRLRSNSLSGVLPSLAPLRSLEVLQLNDNDIERYQDIDDFPISLKVLDLSGNRLRSLPYSWLELPQLRSLRVARNQVSRLPAWGHRGICKGTDGAIVDVSAANYPDLERVSSFWPNLREVDMSDNPLDMSVNDLMAAFKTAFNLEVLEASNCGLSGRLTCEALYYTTHSSIATTTPSLQSVMGYTNLAVLDLHGNLIQSLDTFPARLLSLYRADFRNNRLTTIVTPSNSTSVSQRAVSILELGAARSRQPWSWSWLSIDQVDLTGNPELRLPSVERLNIQSCEELYSRRVMMERSGQVRKASVVADPLGYARRRQPNGAAVFECTHPCWNFNLIQVDDTVNEAALCRCERGYFGVGRDCAKCPANTYSNAQVGTERCLPCSSGQVSVAGSSKCVCDRGFTLSGSVCSPCGKGSYKELVGSGECTRCPDDKFTSLPNSTSLDDCFCHSNYIRHRHLTQCSECPRGLDCEAPIRFHPPVQSGFYQLMVDLDLTALHDSSDSSWRQLRRRQGGHWKATGAGNVELDSLGVPLERGDQKPFRTMSSYDAGVTSLPVVVECPVRKACKGSDLHTGQNICMTGQSGFVCGSCDEGFARMSNLRPCGKCPPAWQNVMTNLCLFAITLLAIFGWTILAQRGAHLQRAAPHSMLLKMAQNHFSAVSGLAMVVSTDWPVWSASLVEDVFAWEGGVPVAYSAWECLLRPAWGPQAVMFRHAVWIILPLVWLIIVTAVAALIIAIKTGYLKRLWHTVQQWEVWQLSTWRRWLNWLYTRLTRNSRRFASIFFTRNGFHSHSPDDHLTDATHSTHCSDHYAIKPAPPVRKMTSDGDIGGSHPPSPPPELRRSASSSSRIMGLFDVPEWSPDGRVTWQSVGVFLAQCAPLWIATITLIHPTVTKSMLELLRCRRMPYLPTEFVADPSRSPPVDTVKDTLRSRLLLSPSLLCFQDDHRIFAWMGTFGLCFWGIAPIILCFVVLWAKRASLYRPSTQERYGFLYTGLRRPFFFWDCVFAVRRVAVLTISQLLDTSAALLLGSTSIAVLSLALQLLFQPFEARLGNTTTILHRHFDMANRLEFQGLGIWTVSCILMQVVVLFELSPSIAGSIIFLVAIMNMYHYASLLYHIFRHSFAFLAYKYIDEKEERSHIFRLFLRVCRPIMKHIIRQEERRRASMPKVFLDYPTGTLNLLEPADAGRSPISSHCTSPRSEAQRSKTATPTATLTPPAFPPRIMGGDGDDHRRAFIRYAQTAWCHVVWAWYWCVGKATDYVREVRAVVARMKLREHRAKGHRTGALAMQMTGHAMADAIELLSIRQELPGDFAEFLWTTSFLVHALRIKTMEDHDSKMNRTIVMPIPESATAVPAPPSRMSTRKLPDAAPSIPENNPADFKSMPTMRSTTGLSEGTSLPPFTFDRRLRSAGVALHDFQLNLSYVVDDLLRRQQIAEGLLQQQDTDGGSTLEGAEGVGDWRTLYESFRRAKRSLIQAGTNPREVSKAIRRIASNTALTSSRATDELTVATPPLASNISRSRSFPNPPFTPAPHTASAGAVLPSHTEIMADVEVDSAAVDTLTAAVETFADTASGRLRDPFEFAPPETTSRPESVMGSITPPRPPSPPRPPPLRSFTSTPSMPYSDFFDFANRVYRGA</sequence>
<reference evidence="14 15" key="1">
    <citation type="submission" date="2014-11" db="EMBL/GenBank/DDBJ databases">
        <authorList>
            <person name="Zhu J."/>
            <person name="Qi W."/>
            <person name="Song R."/>
        </authorList>
    </citation>
    <scope>NUCLEOTIDE SEQUENCE [LARGE SCALE GENOMIC DNA]</scope>
</reference>
<keyword evidence="8" id="KW-0675">Receptor</keyword>
<feature type="transmembrane region" description="Helical" evidence="11">
    <location>
        <begin position="1651"/>
        <end position="1675"/>
    </location>
</feature>
<dbReference type="Gene3D" id="3.80.10.10">
    <property type="entry name" value="Ribonuclease Inhibitor"/>
    <property type="match status" value="3"/>
</dbReference>
<keyword evidence="3 11" id="KW-0812">Transmembrane</keyword>
<feature type="transmembrane region" description="Helical" evidence="11">
    <location>
        <begin position="1212"/>
        <end position="1231"/>
    </location>
</feature>
<feature type="compositionally biased region" description="Polar residues" evidence="10">
    <location>
        <begin position="1746"/>
        <end position="1756"/>
    </location>
</feature>
<dbReference type="PANTHER" id="PTHR27000:SF642">
    <property type="entry name" value="INACTIVE LEUCINE-RICH REPEAT RECEPTOR KINASE XIAO-RELATED"/>
    <property type="match status" value="1"/>
</dbReference>
<dbReference type="EMBL" id="CDMY01000275">
    <property type="protein sequence ID" value="CEL99184.1"/>
    <property type="molecule type" value="Genomic_DNA"/>
</dbReference>
<evidence type="ECO:0000256" key="12">
    <source>
        <dbReference type="SAM" id="SignalP"/>
    </source>
</evidence>
<dbReference type="SMART" id="SM00364">
    <property type="entry name" value="LRR_BAC"/>
    <property type="match status" value="3"/>
</dbReference>
<feature type="compositionally biased region" description="Low complexity" evidence="10">
    <location>
        <begin position="1763"/>
        <end position="1772"/>
    </location>
</feature>
<dbReference type="Proteomes" id="UP000041254">
    <property type="component" value="Unassembled WGS sequence"/>
</dbReference>
<feature type="transmembrane region" description="Helical" evidence="11">
    <location>
        <begin position="1624"/>
        <end position="1645"/>
    </location>
</feature>
<dbReference type="Gene3D" id="2.10.50.10">
    <property type="entry name" value="Tumor Necrosis Factor Receptor, subunit A, domain 2"/>
    <property type="match status" value="2"/>
</dbReference>
<dbReference type="SUPFAM" id="SSF57184">
    <property type="entry name" value="Growth factor receptor domain"/>
    <property type="match status" value="1"/>
</dbReference>
<evidence type="ECO:0000256" key="1">
    <source>
        <dbReference type="ARBA" id="ARBA00004167"/>
    </source>
</evidence>
<evidence type="ECO:0000256" key="2">
    <source>
        <dbReference type="ARBA" id="ARBA00022614"/>
    </source>
</evidence>
<dbReference type="PROSITE" id="PS01186">
    <property type="entry name" value="EGF_2"/>
    <property type="match status" value="1"/>
</dbReference>
<dbReference type="Pfam" id="PF07699">
    <property type="entry name" value="Ephrin_rec_like"/>
    <property type="match status" value="1"/>
</dbReference>
<evidence type="ECO:0000256" key="8">
    <source>
        <dbReference type="ARBA" id="ARBA00023170"/>
    </source>
</evidence>
<feature type="region of interest" description="Disordered" evidence="10">
    <location>
        <begin position="2131"/>
        <end position="2178"/>
    </location>
</feature>
<keyword evidence="9" id="KW-0325">Glycoprotein</keyword>
<keyword evidence="5" id="KW-0677">Repeat</keyword>
<dbReference type="PhylomeDB" id="A0A0G4EP32"/>
<feature type="chain" id="PRO_5005187934" description="EGF-like domain-containing protein" evidence="12">
    <location>
        <begin position="21"/>
        <end position="2192"/>
    </location>
</feature>
<evidence type="ECO:0000313" key="14">
    <source>
        <dbReference type="EMBL" id="CEL99184.1"/>
    </source>
</evidence>
<dbReference type="OrthoDB" id="676979at2759"/>
<dbReference type="PROSITE" id="PS51450">
    <property type="entry name" value="LRR"/>
    <property type="match status" value="2"/>
</dbReference>
<keyword evidence="6 11" id="KW-1133">Transmembrane helix</keyword>
<gene>
    <name evidence="14" type="ORF">Vbra_2892</name>
</gene>
<organism evidence="14 15">
    <name type="scientific">Vitrella brassicaformis (strain CCMP3155)</name>
    <dbReference type="NCBI Taxonomy" id="1169540"/>
    <lineage>
        <taxon>Eukaryota</taxon>
        <taxon>Sar</taxon>
        <taxon>Alveolata</taxon>
        <taxon>Colpodellida</taxon>
        <taxon>Vitrellaceae</taxon>
        <taxon>Vitrella</taxon>
    </lineage>
</organism>
<dbReference type="InterPro" id="IPR001611">
    <property type="entry name" value="Leu-rich_rpt"/>
</dbReference>
<dbReference type="GO" id="GO:0016020">
    <property type="term" value="C:membrane"/>
    <property type="evidence" value="ECO:0007669"/>
    <property type="project" value="UniProtKB-SubCell"/>
</dbReference>
<keyword evidence="15" id="KW-1185">Reference proteome</keyword>
<accession>A0A0G4EP32</accession>
<dbReference type="SMART" id="SM01411">
    <property type="entry name" value="Ephrin_rec_like"/>
    <property type="match status" value="2"/>
</dbReference>
<feature type="region of interest" description="Disordered" evidence="10">
    <location>
        <begin position="1745"/>
        <end position="1778"/>
    </location>
</feature>
<feature type="region of interest" description="Disordered" evidence="10">
    <location>
        <begin position="1906"/>
        <end position="1950"/>
    </location>
</feature>
<dbReference type="VEuPathDB" id="CryptoDB:Vbra_2892"/>
<feature type="signal peptide" evidence="12">
    <location>
        <begin position="1"/>
        <end position="20"/>
    </location>
</feature>
<evidence type="ECO:0000256" key="5">
    <source>
        <dbReference type="ARBA" id="ARBA00022737"/>
    </source>
</evidence>
<evidence type="ECO:0000256" key="7">
    <source>
        <dbReference type="ARBA" id="ARBA00023136"/>
    </source>
</evidence>
<dbReference type="InterPro" id="IPR011641">
    <property type="entry name" value="Tyr-kin_ephrin_A/B_rcpt-like"/>
</dbReference>
<protein>
    <recommendedName>
        <fullName evidence="13">EGF-like domain-containing protein</fullName>
    </recommendedName>
</protein>
<dbReference type="SMART" id="SM00369">
    <property type="entry name" value="LRR_TYP"/>
    <property type="match status" value="8"/>
</dbReference>
<feature type="transmembrane region" description="Helical" evidence="11">
    <location>
        <begin position="1504"/>
        <end position="1530"/>
    </location>
</feature>
<feature type="domain" description="EGF-like" evidence="13">
    <location>
        <begin position="907"/>
        <end position="920"/>
    </location>
</feature>
<evidence type="ECO:0000256" key="6">
    <source>
        <dbReference type="ARBA" id="ARBA00022989"/>
    </source>
</evidence>
<feature type="compositionally biased region" description="Polar residues" evidence="10">
    <location>
        <begin position="1941"/>
        <end position="1950"/>
    </location>
</feature>
<feature type="compositionally biased region" description="Pro residues" evidence="10">
    <location>
        <begin position="2155"/>
        <end position="2167"/>
    </location>
</feature>
<keyword evidence="4 12" id="KW-0732">Signal</keyword>
<feature type="region of interest" description="Disordered" evidence="10">
    <location>
        <begin position="1367"/>
        <end position="1399"/>
    </location>
</feature>
<feature type="transmembrane region" description="Helical" evidence="11">
    <location>
        <begin position="1582"/>
        <end position="1603"/>
    </location>
</feature>
<feature type="transmembrane region" description="Helical" evidence="11">
    <location>
        <begin position="1170"/>
        <end position="1191"/>
    </location>
</feature>
<dbReference type="InterPro" id="IPR000742">
    <property type="entry name" value="EGF"/>
</dbReference>
<dbReference type="InterPro" id="IPR003591">
    <property type="entry name" value="Leu-rich_rpt_typical-subtyp"/>
</dbReference>
<dbReference type="SUPFAM" id="SSF52058">
    <property type="entry name" value="L domain-like"/>
    <property type="match status" value="2"/>
</dbReference>
<feature type="transmembrane region" description="Helical" evidence="11">
    <location>
        <begin position="1271"/>
        <end position="1294"/>
    </location>
</feature>
<evidence type="ECO:0000313" key="15">
    <source>
        <dbReference type="Proteomes" id="UP000041254"/>
    </source>
</evidence>
<evidence type="ECO:0000259" key="13">
    <source>
        <dbReference type="PROSITE" id="PS01186"/>
    </source>
</evidence>
<name>A0A0G4EP32_VITBC</name>
<comment type="subcellular location">
    <subcellularLocation>
        <location evidence="1">Membrane</location>
        <topology evidence="1">Single-pass membrane protein</topology>
    </subcellularLocation>
</comment>
<evidence type="ECO:0000256" key="11">
    <source>
        <dbReference type="SAM" id="Phobius"/>
    </source>
</evidence>
<dbReference type="PANTHER" id="PTHR27000">
    <property type="entry name" value="LEUCINE-RICH REPEAT RECEPTOR-LIKE PROTEIN KINASE FAMILY PROTEIN-RELATED"/>
    <property type="match status" value="1"/>
</dbReference>
<evidence type="ECO:0000256" key="4">
    <source>
        <dbReference type="ARBA" id="ARBA00022729"/>
    </source>
</evidence>
<keyword evidence="7 11" id="KW-0472">Membrane</keyword>
<evidence type="ECO:0000256" key="9">
    <source>
        <dbReference type="ARBA" id="ARBA00023180"/>
    </source>
</evidence>
<dbReference type="Pfam" id="PF00560">
    <property type="entry name" value="LRR_1"/>
    <property type="match status" value="2"/>
</dbReference>